<evidence type="ECO:0000313" key="1">
    <source>
        <dbReference type="EMBL" id="QDS91721.1"/>
    </source>
</evidence>
<dbReference type="InterPro" id="IPR003795">
    <property type="entry name" value="DUF192"/>
</dbReference>
<dbReference type="PANTHER" id="PTHR37953:SF1">
    <property type="entry name" value="UPF0127 PROTEIN MJ1496"/>
    <property type="match status" value="1"/>
</dbReference>
<dbReference type="Pfam" id="PF02643">
    <property type="entry name" value="DUF192"/>
    <property type="match status" value="1"/>
</dbReference>
<protein>
    <recommendedName>
        <fullName evidence="3">ACR</fullName>
    </recommendedName>
</protein>
<evidence type="ECO:0000313" key="2">
    <source>
        <dbReference type="Proteomes" id="UP000320672"/>
    </source>
</evidence>
<name>A0A517MA52_9BACT</name>
<organism evidence="1 2">
    <name type="scientific">Roseimaritima multifibrata</name>
    <dbReference type="NCBI Taxonomy" id="1930274"/>
    <lineage>
        <taxon>Bacteria</taxon>
        <taxon>Pseudomonadati</taxon>
        <taxon>Planctomycetota</taxon>
        <taxon>Planctomycetia</taxon>
        <taxon>Pirellulales</taxon>
        <taxon>Pirellulaceae</taxon>
        <taxon>Roseimaritima</taxon>
    </lineage>
</organism>
<dbReference type="AlphaFoldDB" id="A0A517MA52"/>
<dbReference type="EMBL" id="CP036262">
    <property type="protein sequence ID" value="QDS91721.1"/>
    <property type="molecule type" value="Genomic_DNA"/>
</dbReference>
<dbReference type="RefSeq" id="WP_145349829.1">
    <property type="nucleotide sequence ID" value="NZ_CP036262.1"/>
</dbReference>
<dbReference type="InterPro" id="IPR038695">
    <property type="entry name" value="Saro_0823-like_sf"/>
</dbReference>
<dbReference type="Proteomes" id="UP000320672">
    <property type="component" value="Chromosome"/>
</dbReference>
<dbReference type="Gene3D" id="2.60.120.1140">
    <property type="entry name" value="Protein of unknown function DUF192"/>
    <property type="match status" value="1"/>
</dbReference>
<accession>A0A517MA52</accession>
<dbReference type="KEGG" id="rml:FF011L_04540"/>
<keyword evidence="2" id="KW-1185">Reference proteome</keyword>
<gene>
    <name evidence="1" type="ORF">FF011L_04540</name>
</gene>
<dbReference type="CDD" id="cd16364">
    <property type="entry name" value="T3SC_I-like"/>
    <property type="match status" value="1"/>
</dbReference>
<reference evidence="1 2" key="1">
    <citation type="submission" date="2019-02" db="EMBL/GenBank/DDBJ databases">
        <title>Deep-cultivation of Planctomycetes and their phenomic and genomic characterization uncovers novel biology.</title>
        <authorList>
            <person name="Wiegand S."/>
            <person name="Jogler M."/>
            <person name="Boedeker C."/>
            <person name="Pinto D."/>
            <person name="Vollmers J."/>
            <person name="Rivas-Marin E."/>
            <person name="Kohn T."/>
            <person name="Peeters S.H."/>
            <person name="Heuer A."/>
            <person name="Rast P."/>
            <person name="Oberbeckmann S."/>
            <person name="Bunk B."/>
            <person name="Jeske O."/>
            <person name="Meyerdierks A."/>
            <person name="Storesund J.E."/>
            <person name="Kallscheuer N."/>
            <person name="Luecker S."/>
            <person name="Lage O.M."/>
            <person name="Pohl T."/>
            <person name="Merkel B.J."/>
            <person name="Hornburger P."/>
            <person name="Mueller R.-W."/>
            <person name="Bruemmer F."/>
            <person name="Labrenz M."/>
            <person name="Spormann A.M."/>
            <person name="Op den Camp H."/>
            <person name="Overmann J."/>
            <person name="Amann R."/>
            <person name="Jetten M.S.M."/>
            <person name="Mascher T."/>
            <person name="Medema M.H."/>
            <person name="Devos D.P."/>
            <person name="Kaster A.-K."/>
            <person name="Ovreas L."/>
            <person name="Rohde M."/>
            <person name="Galperin M.Y."/>
            <person name="Jogler C."/>
        </authorList>
    </citation>
    <scope>NUCLEOTIDE SEQUENCE [LARGE SCALE GENOMIC DNA]</scope>
    <source>
        <strain evidence="1 2">FF011L</strain>
    </source>
</reference>
<evidence type="ECO:0008006" key="3">
    <source>
        <dbReference type="Google" id="ProtNLM"/>
    </source>
</evidence>
<sequence length="124" mass="14333">MKFSPLGRWEDAATGDVLLDQLLVANTFWQRLRGLQFAPTLNPDCGLLLRNCRSVHTMWMRFSIDLFFLSEDLEVVEVRRGVKPWRMVIPKSKQVAHVIEVTAGHHSHLTVGNKTRFQSFDIQK</sequence>
<proteinExistence type="predicted"/>
<dbReference type="OrthoDB" id="9813379at2"/>
<dbReference type="PANTHER" id="PTHR37953">
    <property type="entry name" value="UPF0127 PROTEIN MJ1496"/>
    <property type="match status" value="1"/>
</dbReference>